<name>A0A368UZ36_9BACT</name>
<reference evidence="2 3" key="1">
    <citation type="submission" date="2018-07" db="EMBL/GenBank/DDBJ databases">
        <title>Freshwater and sediment microbial communities from various areas in North America, analyzing microbe dynamics in response to fracking.</title>
        <authorList>
            <person name="Lamendella R."/>
        </authorList>
    </citation>
    <scope>NUCLEOTIDE SEQUENCE [LARGE SCALE GENOMIC DNA]</scope>
    <source>
        <strain evidence="2 3">160A</strain>
    </source>
</reference>
<evidence type="ECO:0000313" key="3">
    <source>
        <dbReference type="Proteomes" id="UP000252733"/>
    </source>
</evidence>
<protein>
    <submittedName>
        <fullName evidence="2">Uncharacterized protein</fullName>
    </submittedName>
</protein>
<dbReference type="EMBL" id="QPIZ01000016">
    <property type="protein sequence ID" value="RCW32051.1"/>
    <property type="molecule type" value="Genomic_DNA"/>
</dbReference>
<keyword evidence="3" id="KW-1185">Reference proteome</keyword>
<keyword evidence="1" id="KW-0472">Membrane</keyword>
<evidence type="ECO:0000256" key="1">
    <source>
        <dbReference type="SAM" id="Phobius"/>
    </source>
</evidence>
<keyword evidence="1" id="KW-1133">Transmembrane helix</keyword>
<comment type="caution">
    <text evidence="2">The sequence shown here is derived from an EMBL/GenBank/DDBJ whole genome shotgun (WGS) entry which is preliminary data.</text>
</comment>
<sequence>MTNAQEKKNRIKKRLGLAVGIAVGVSVSVLLNHYVFASPSFDEVMVKAAEELNKDCPVMLDQETRLDSASVPSENNFMYHYTLVNWVKDSIDANAFRAVMEPIILESVKTNPEMQIYRENKTTMSYRYCDMNGHFLTEIEVTADQYLVKE</sequence>
<keyword evidence="1" id="KW-0812">Transmembrane</keyword>
<feature type="transmembrane region" description="Helical" evidence="1">
    <location>
        <begin position="15"/>
        <end position="36"/>
    </location>
</feature>
<organism evidence="2 3">
    <name type="scientific">Marinilabilia salmonicolor</name>
    <dbReference type="NCBI Taxonomy" id="989"/>
    <lineage>
        <taxon>Bacteria</taxon>
        <taxon>Pseudomonadati</taxon>
        <taxon>Bacteroidota</taxon>
        <taxon>Bacteroidia</taxon>
        <taxon>Marinilabiliales</taxon>
        <taxon>Marinilabiliaceae</taxon>
        <taxon>Marinilabilia</taxon>
    </lineage>
</organism>
<gene>
    <name evidence="2" type="ORF">DFO77_116118</name>
</gene>
<evidence type="ECO:0000313" key="2">
    <source>
        <dbReference type="EMBL" id="RCW32051.1"/>
    </source>
</evidence>
<accession>A0A368UZ36</accession>
<dbReference type="AlphaFoldDB" id="A0A368UZ36"/>
<dbReference type="RefSeq" id="WP_114437365.1">
    <property type="nucleotide sequence ID" value="NZ_QPIZ01000016.1"/>
</dbReference>
<dbReference type="Proteomes" id="UP000252733">
    <property type="component" value="Unassembled WGS sequence"/>
</dbReference>
<proteinExistence type="predicted"/>